<dbReference type="AlphaFoldDB" id="A0A5B7IB69"/>
<feature type="region of interest" description="Disordered" evidence="1">
    <location>
        <begin position="1"/>
        <end position="58"/>
    </location>
</feature>
<gene>
    <name evidence="2" type="ORF">E2C01_073984</name>
</gene>
<evidence type="ECO:0000256" key="1">
    <source>
        <dbReference type="SAM" id="MobiDB-lite"/>
    </source>
</evidence>
<reference evidence="2 3" key="1">
    <citation type="submission" date="2019-05" db="EMBL/GenBank/DDBJ databases">
        <title>Another draft genome of Portunus trituberculatus and its Hox gene families provides insights of decapod evolution.</title>
        <authorList>
            <person name="Jeong J.-H."/>
            <person name="Song I."/>
            <person name="Kim S."/>
            <person name="Choi T."/>
            <person name="Kim D."/>
            <person name="Ryu S."/>
            <person name="Kim W."/>
        </authorList>
    </citation>
    <scope>NUCLEOTIDE SEQUENCE [LARGE SCALE GENOMIC DNA]</scope>
    <source>
        <tissue evidence="2">Muscle</tissue>
    </source>
</reference>
<evidence type="ECO:0000313" key="3">
    <source>
        <dbReference type="Proteomes" id="UP000324222"/>
    </source>
</evidence>
<dbReference type="Proteomes" id="UP000324222">
    <property type="component" value="Unassembled WGS sequence"/>
</dbReference>
<organism evidence="2 3">
    <name type="scientific">Portunus trituberculatus</name>
    <name type="common">Swimming crab</name>
    <name type="synonym">Neptunus trituberculatus</name>
    <dbReference type="NCBI Taxonomy" id="210409"/>
    <lineage>
        <taxon>Eukaryota</taxon>
        <taxon>Metazoa</taxon>
        <taxon>Ecdysozoa</taxon>
        <taxon>Arthropoda</taxon>
        <taxon>Crustacea</taxon>
        <taxon>Multicrustacea</taxon>
        <taxon>Malacostraca</taxon>
        <taxon>Eumalacostraca</taxon>
        <taxon>Eucarida</taxon>
        <taxon>Decapoda</taxon>
        <taxon>Pleocyemata</taxon>
        <taxon>Brachyura</taxon>
        <taxon>Eubrachyura</taxon>
        <taxon>Portunoidea</taxon>
        <taxon>Portunidae</taxon>
        <taxon>Portuninae</taxon>
        <taxon>Portunus</taxon>
    </lineage>
</organism>
<accession>A0A5B7IB69</accession>
<feature type="region of interest" description="Disordered" evidence="1">
    <location>
        <begin position="117"/>
        <end position="143"/>
    </location>
</feature>
<feature type="compositionally biased region" description="Polar residues" evidence="1">
    <location>
        <begin position="17"/>
        <end position="58"/>
    </location>
</feature>
<comment type="caution">
    <text evidence="2">The sequence shown here is derived from an EMBL/GenBank/DDBJ whole genome shotgun (WGS) entry which is preliminary data.</text>
</comment>
<sequence>MSTHNTLRLPTLGGTPASLSISRRPSVTYAPSHTSQSRSSPQAPISTGQGGKEQTTSINEMSKDIAKHTTLGNAKREEASPAALSGQRAAVRASSHSVSLTLPSLGQACVDRHGVRECHSATDDGPRPTEGRGGHPPSPPSVLRSACPTCLPASLSLSCSPACPLENSGTFTILLTKCTNTLLAPATRATIDSPINDIKQQPCRPLPLLRKTHTRTHTHTLHSSTQVGLNPSFSKNVIKLTKTAAVSPKPQAPGRAVQQLQE</sequence>
<keyword evidence="3" id="KW-1185">Reference proteome</keyword>
<feature type="compositionally biased region" description="Basic and acidic residues" evidence="1">
    <location>
        <begin position="117"/>
        <end position="133"/>
    </location>
</feature>
<dbReference type="EMBL" id="VSRR010051205">
    <property type="protein sequence ID" value="MPC79455.1"/>
    <property type="molecule type" value="Genomic_DNA"/>
</dbReference>
<name>A0A5B7IB69_PORTR</name>
<evidence type="ECO:0000313" key="2">
    <source>
        <dbReference type="EMBL" id="MPC79455.1"/>
    </source>
</evidence>
<protein>
    <submittedName>
        <fullName evidence="2">Uncharacterized protein</fullName>
    </submittedName>
</protein>
<proteinExistence type="predicted"/>
<feature type="region of interest" description="Disordered" evidence="1">
    <location>
        <begin position="71"/>
        <end position="90"/>
    </location>
</feature>